<proteinExistence type="predicted"/>
<protein>
    <submittedName>
        <fullName evidence="2">Uncharacterized protein</fullName>
    </submittedName>
</protein>
<name>A0A318UGQ4_9RHOB</name>
<reference evidence="2 3" key="1">
    <citation type="submission" date="2018-06" db="EMBL/GenBank/DDBJ databases">
        <title>Genomic Encyclopedia of Type Strains, Phase III (KMG-III): the genomes of soil and plant-associated and newly described type strains.</title>
        <authorList>
            <person name="Whitman W."/>
        </authorList>
    </citation>
    <scope>NUCLEOTIDE SEQUENCE [LARGE SCALE GENOMIC DNA]</scope>
    <source>
        <strain evidence="2 3">JA737</strain>
    </source>
</reference>
<evidence type="ECO:0000313" key="2">
    <source>
        <dbReference type="EMBL" id="PYF12745.1"/>
    </source>
</evidence>
<gene>
    <name evidence="2" type="ORF">C8J30_101126</name>
</gene>
<keyword evidence="3" id="KW-1185">Reference proteome</keyword>
<dbReference type="Proteomes" id="UP000247727">
    <property type="component" value="Unassembled WGS sequence"/>
</dbReference>
<feature type="compositionally biased region" description="Gly residues" evidence="1">
    <location>
        <begin position="89"/>
        <end position="104"/>
    </location>
</feature>
<accession>A0A318UGQ4</accession>
<dbReference type="AlphaFoldDB" id="A0A318UGQ4"/>
<evidence type="ECO:0000256" key="1">
    <source>
        <dbReference type="SAM" id="MobiDB-lite"/>
    </source>
</evidence>
<dbReference type="EMBL" id="QJTK01000001">
    <property type="protein sequence ID" value="PYF12745.1"/>
    <property type="molecule type" value="Genomic_DNA"/>
</dbReference>
<evidence type="ECO:0000313" key="3">
    <source>
        <dbReference type="Proteomes" id="UP000247727"/>
    </source>
</evidence>
<feature type="compositionally biased region" description="Basic residues" evidence="1">
    <location>
        <begin position="60"/>
        <end position="77"/>
    </location>
</feature>
<sequence>MTPRQLGLGHDAIFLGAEPLAIQIADDPVKRGLLIPPDPEDRLPKTLSQQTTAGVGGGKRPLRQSRRRKPHPLRRGLRGIAGPEQIDAGGLGGQRRMGMGGTEDGAGAQRVEVQPQRCDQTVHRRPKHP</sequence>
<feature type="region of interest" description="Disordered" evidence="1">
    <location>
        <begin position="32"/>
        <end position="129"/>
    </location>
</feature>
<comment type="caution">
    <text evidence="2">The sequence shown here is derived from an EMBL/GenBank/DDBJ whole genome shotgun (WGS) entry which is preliminary data.</text>
</comment>
<organism evidence="2 3">
    <name type="scientific">Rhodobacter viridis</name>
    <dbReference type="NCBI Taxonomy" id="1054202"/>
    <lineage>
        <taxon>Bacteria</taxon>
        <taxon>Pseudomonadati</taxon>
        <taxon>Pseudomonadota</taxon>
        <taxon>Alphaproteobacteria</taxon>
        <taxon>Rhodobacterales</taxon>
        <taxon>Rhodobacter group</taxon>
        <taxon>Rhodobacter</taxon>
    </lineage>
</organism>